<dbReference type="InterPro" id="IPR000120">
    <property type="entry name" value="Amidase"/>
</dbReference>
<dbReference type="InterPro" id="IPR023631">
    <property type="entry name" value="Amidase_dom"/>
</dbReference>
<dbReference type="STRING" id="86259.A0A4Z1P6P5"/>
<keyword evidence="3" id="KW-1185">Reference proteome</keyword>
<dbReference type="AlphaFoldDB" id="A0A4Z1P6P5"/>
<name>A0A4Z1P6P5_9PEZI</name>
<dbReference type="Pfam" id="PF01425">
    <property type="entry name" value="Amidase"/>
    <property type="match status" value="1"/>
</dbReference>
<evidence type="ECO:0000313" key="2">
    <source>
        <dbReference type="EMBL" id="TID24797.1"/>
    </source>
</evidence>
<dbReference type="PANTHER" id="PTHR11895">
    <property type="entry name" value="TRANSAMIDASE"/>
    <property type="match status" value="1"/>
</dbReference>
<feature type="domain" description="Amidase" evidence="1">
    <location>
        <begin position="59"/>
        <end position="119"/>
    </location>
</feature>
<dbReference type="EMBL" id="SNSC02000004">
    <property type="protein sequence ID" value="TID24797.1"/>
    <property type="molecule type" value="Genomic_DNA"/>
</dbReference>
<dbReference type="Gene3D" id="3.90.1300.10">
    <property type="entry name" value="Amidase signature (AS) domain"/>
    <property type="match status" value="2"/>
</dbReference>
<dbReference type="GO" id="GO:0003824">
    <property type="term" value="F:catalytic activity"/>
    <property type="evidence" value="ECO:0007669"/>
    <property type="project" value="InterPro"/>
</dbReference>
<proteinExistence type="predicted"/>
<sequence length="307" mass="33556">MTREPPPSHRRCSGRRRRTKSVAVERREFAISTSNNNGPLKLSSRTCLGPGKALCLRFSFSIATDTAGSGRIPAALNGIVGCKPTRGLLSTTGLVPACLSLDCIALIARTISDARLIWQLQKIGSVLTPIDWSLFSKAGKLLYEGTFVSERMASLPNDFMEKNGDHLHPVIRDLFEQVQARNSTAVQAYRDLQAKALYTRKAEEVLGYSAQGVDVVIVPTTVTHWTIKEMLADPIRRNSALGDLTHCGNVLDLYVVAVPAGEYSIAELTGNEEDTGGLPFGISFLGFARMDAETLELAKRFEESRTK</sequence>
<dbReference type="PANTHER" id="PTHR11895:SF169">
    <property type="entry name" value="GLUTAMYL-TRNA(GLN) AMIDOTRANSFERASE"/>
    <property type="match status" value="1"/>
</dbReference>
<dbReference type="Proteomes" id="UP000298493">
    <property type="component" value="Unassembled WGS sequence"/>
</dbReference>
<gene>
    <name evidence="2" type="ORF">E6O75_ATG04002</name>
</gene>
<evidence type="ECO:0000313" key="3">
    <source>
        <dbReference type="Proteomes" id="UP000298493"/>
    </source>
</evidence>
<evidence type="ECO:0000259" key="1">
    <source>
        <dbReference type="Pfam" id="PF01425"/>
    </source>
</evidence>
<protein>
    <submittedName>
        <fullName evidence="2">Amidase signature enzyme</fullName>
    </submittedName>
</protein>
<reference evidence="2 3" key="1">
    <citation type="submission" date="2019-04" db="EMBL/GenBank/DDBJ databases">
        <title>High contiguity whole genome sequence and gene annotation resource for two Venturia nashicola isolates.</title>
        <authorList>
            <person name="Prokchorchik M."/>
            <person name="Won K."/>
            <person name="Lee Y."/>
            <person name="Choi E.D."/>
            <person name="Segonzac C."/>
            <person name="Sohn K.H."/>
        </authorList>
    </citation>
    <scope>NUCLEOTIDE SEQUENCE [LARGE SCALE GENOMIC DNA]</scope>
    <source>
        <strain evidence="2 3">PRI2</strain>
    </source>
</reference>
<accession>A0A4Z1P6P5</accession>
<organism evidence="2 3">
    <name type="scientific">Venturia nashicola</name>
    <dbReference type="NCBI Taxonomy" id="86259"/>
    <lineage>
        <taxon>Eukaryota</taxon>
        <taxon>Fungi</taxon>
        <taxon>Dikarya</taxon>
        <taxon>Ascomycota</taxon>
        <taxon>Pezizomycotina</taxon>
        <taxon>Dothideomycetes</taxon>
        <taxon>Pleosporomycetidae</taxon>
        <taxon>Venturiales</taxon>
        <taxon>Venturiaceae</taxon>
        <taxon>Venturia</taxon>
    </lineage>
</organism>
<dbReference type="Gene3D" id="1.20.58.1700">
    <property type="match status" value="1"/>
</dbReference>
<comment type="caution">
    <text evidence="2">The sequence shown here is derived from an EMBL/GenBank/DDBJ whole genome shotgun (WGS) entry which is preliminary data.</text>
</comment>
<dbReference type="InterPro" id="IPR036928">
    <property type="entry name" value="AS_sf"/>
</dbReference>
<dbReference type="SUPFAM" id="SSF75304">
    <property type="entry name" value="Amidase signature (AS) enzymes"/>
    <property type="match status" value="1"/>
</dbReference>